<dbReference type="PANTHER" id="PTHR39206:SF1">
    <property type="entry name" value="SLL8004 PROTEIN"/>
    <property type="match status" value="1"/>
</dbReference>
<name>A0A1W1BCV3_9ZZZZ</name>
<dbReference type="Gene3D" id="3.40.50.300">
    <property type="entry name" value="P-loop containing nucleotide triphosphate hydrolases"/>
    <property type="match status" value="1"/>
</dbReference>
<dbReference type="SUPFAM" id="SSF52540">
    <property type="entry name" value="P-loop containing nucleoside triphosphate hydrolases"/>
    <property type="match status" value="1"/>
</dbReference>
<dbReference type="AlphaFoldDB" id="A0A1W1BCV3"/>
<reference evidence="1" key="1">
    <citation type="submission" date="2016-10" db="EMBL/GenBank/DDBJ databases">
        <authorList>
            <person name="de Groot N.N."/>
        </authorList>
    </citation>
    <scope>NUCLEOTIDE SEQUENCE</scope>
</reference>
<proteinExistence type="predicted"/>
<dbReference type="Pfam" id="PF13671">
    <property type="entry name" value="AAA_33"/>
    <property type="match status" value="1"/>
</dbReference>
<protein>
    <submittedName>
        <fullName evidence="1">Uncharacterized protein</fullName>
    </submittedName>
</protein>
<accession>A0A1W1BCV3</accession>
<gene>
    <name evidence="1" type="ORF">MNB_SM-7-290</name>
</gene>
<dbReference type="InterPro" id="IPR027417">
    <property type="entry name" value="P-loop_NTPase"/>
</dbReference>
<dbReference type="PANTHER" id="PTHR39206">
    <property type="entry name" value="SLL8004 PROTEIN"/>
    <property type="match status" value="1"/>
</dbReference>
<dbReference type="EMBL" id="FPHB01000015">
    <property type="protein sequence ID" value="SFV51295.1"/>
    <property type="molecule type" value="Genomic_DNA"/>
</dbReference>
<organism evidence="1">
    <name type="scientific">hydrothermal vent metagenome</name>
    <dbReference type="NCBI Taxonomy" id="652676"/>
    <lineage>
        <taxon>unclassified sequences</taxon>
        <taxon>metagenomes</taxon>
        <taxon>ecological metagenomes</taxon>
    </lineage>
</organism>
<evidence type="ECO:0000313" key="1">
    <source>
        <dbReference type="EMBL" id="SFV51295.1"/>
    </source>
</evidence>
<sequence length="189" mass="21795">MNDGSKIKTLFIVAGANGSGKTTFALNLAKSKKLDFINADEIAKEYDPNDIQRYKISAGKEFFQRVAKKLSESNSFILETTLSGKYLKKVIEKAKKRGFFISLIYLYLDGSLENILRVKNRVLAGGHNVPEIDIIRRYKRSKKLFLTLYRDLVDEWSLFYNGDDKFELIANNEMIIDEIVYNNFLKDIE</sequence>